<keyword evidence="2" id="KW-1185">Reference proteome</keyword>
<evidence type="ECO:0000313" key="2">
    <source>
        <dbReference type="Proteomes" id="UP001190700"/>
    </source>
</evidence>
<dbReference type="EMBL" id="LGRX02035759">
    <property type="protein sequence ID" value="KAK3233287.1"/>
    <property type="molecule type" value="Genomic_DNA"/>
</dbReference>
<comment type="caution">
    <text evidence="1">The sequence shown here is derived from an EMBL/GenBank/DDBJ whole genome shotgun (WGS) entry which is preliminary data.</text>
</comment>
<reference evidence="1 2" key="1">
    <citation type="journal article" date="2015" name="Genome Biol. Evol.">
        <title>Comparative Genomics of a Bacterivorous Green Alga Reveals Evolutionary Causalities and Consequences of Phago-Mixotrophic Mode of Nutrition.</title>
        <authorList>
            <person name="Burns J.A."/>
            <person name="Paasch A."/>
            <person name="Narechania A."/>
            <person name="Kim E."/>
        </authorList>
    </citation>
    <scope>NUCLEOTIDE SEQUENCE [LARGE SCALE GENOMIC DNA]</scope>
    <source>
        <strain evidence="1 2">PLY_AMNH</strain>
    </source>
</reference>
<gene>
    <name evidence="1" type="ORF">CYMTET_56408</name>
</gene>
<protein>
    <submittedName>
        <fullName evidence="1">Uncharacterized protein</fullName>
    </submittedName>
</protein>
<evidence type="ECO:0000313" key="1">
    <source>
        <dbReference type="EMBL" id="KAK3233287.1"/>
    </source>
</evidence>
<accession>A0AAE0EML0</accession>
<sequence length="1115" mass="127112">MNSDGRAQVLEIWLKMVEAVNSWSFVFSTLKRLKAAAEAAEQRFPRPEVARGEEECSLTTSVYLHVAERLRQERAHPAELWDQRRNHPSKRWKQLCDFYPRRFLADYGVREYLKLTKRAVAPGDARLVPRVSLSLSEPLNMDQVNDTLLPEKECLAVLNLFPNMEKTKTKDDWTRAQTMVNELDPELFCNPDTVARMSRVLCAKWSDPTALQHACVVYFGKLLDAVRTTHDCAPLTDFALKCSNLGNKRQFLIKCFSSHCERFGKRRVALCDVQPLLEALITRVEDLAELVHATGYAAVCGATAAMFYRLLAAEASLDKRVAVLKSCAFSVAAQPMPLDECVECDALEFWAELDAQQDATWTSAEAEVKEVPMEAPCALCRKMGREGEGVMLQFLASAKPTQLRELLSDPADFRRLCEKVVVHGWQLDGSVQGLEAEALVQIITEWYPALFTRLGPKVWEAPIEEEGARERVKRLLLLKVPDLDTLPRPLWDCVDFSMAREEDLQRLAEAEVLVPLQSLEFEKLRWSSQQRLLEMHSGNVEDMVTYVPMVVGPITAYLTLVFDLLAKSEARLVEIGDGLNDEDKRLSGWNMLLNTLLCGIRDRIKTGNVLHSSEQLVLFDRAVENARGGNVALLADLMESKNVDQAHVAPLVNFLLSGLKKLGSQVRDSALRAMMRLSPADRDDLHTRLLSKSTQLPIQVTFALSVTELHEQNIPLVQKQLDLLSVEAWDELLSLICNANPSSGQPHTCPRSLKASFRERFLVKYLFSKPPKDVRPFLLFVACTTREELPSFMIDVCARQLHPLNKIFLDVLNFSLDANQFRMLIEFIPVRDWNTSVVLDWVLIRVCEAAEPCVLLRVLMEHLQRKEFETALYIDILQEIIRWKIEGGSTFSELLKQYGCRDIMHHAVQHTGVETRENRPLWITFFKVCWRCGVPLTSDAREAELGAELDLKKRPLQRQEVFELGVDLNACKLLVRLEPKVAIQLHGMRILREDPAFARTLSDQHFNAMKSWSNAKDDSEWPLYRQLICKVEPDRALRLAISLLKCSREERDIELVKNAFHTVDNFVRKQTDLRRELTEVWKKFGVQIQKEVIDAITIHDGMQPSISKFVPNPKA</sequence>
<proteinExistence type="predicted"/>
<dbReference type="AlphaFoldDB" id="A0AAE0EML0"/>
<organism evidence="1 2">
    <name type="scientific">Cymbomonas tetramitiformis</name>
    <dbReference type="NCBI Taxonomy" id="36881"/>
    <lineage>
        <taxon>Eukaryota</taxon>
        <taxon>Viridiplantae</taxon>
        <taxon>Chlorophyta</taxon>
        <taxon>Pyramimonadophyceae</taxon>
        <taxon>Pyramimonadales</taxon>
        <taxon>Pyramimonadaceae</taxon>
        <taxon>Cymbomonas</taxon>
    </lineage>
</organism>
<dbReference type="Proteomes" id="UP001190700">
    <property type="component" value="Unassembled WGS sequence"/>
</dbReference>
<name>A0AAE0EML0_9CHLO</name>